<evidence type="ECO:0000256" key="4">
    <source>
        <dbReference type="ARBA" id="ARBA00023136"/>
    </source>
</evidence>
<dbReference type="RefSeq" id="WP_011849362.1">
    <property type="nucleotide sequence ID" value="NC_009073.1"/>
</dbReference>
<keyword evidence="2 5" id="KW-0812">Transmembrane</keyword>
<evidence type="ECO:0000256" key="1">
    <source>
        <dbReference type="ARBA" id="ARBA00004141"/>
    </source>
</evidence>
<keyword evidence="8" id="KW-1185">Reference proteome</keyword>
<keyword evidence="3 5" id="KW-1133">Transmembrane helix</keyword>
<dbReference type="Pfam" id="PF00528">
    <property type="entry name" value="BPD_transp_1"/>
    <property type="match status" value="2"/>
</dbReference>
<dbReference type="STRING" id="410359.Pcal_0678"/>
<gene>
    <name evidence="7" type="ordered locus">Pcal_0678</name>
</gene>
<evidence type="ECO:0000313" key="7">
    <source>
        <dbReference type="EMBL" id="ABO08104.1"/>
    </source>
</evidence>
<evidence type="ECO:0000256" key="3">
    <source>
        <dbReference type="ARBA" id="ARBA00022989"/>
    </source>
</evidence>
<dbReference type="PANTHER" id="PTHR42744">
    <property type="entry name" value="BINDING-PROTEIN-DEPENDENT TRANSPORT SYSTEMS INNER MEMBRANE COMPONENT"/>
    <property type="match status" value="1"/>
</dbReference>
<dbReference type="PROSITE" id="PS50928">
    <property type="entry name" value="ABC_TM1"/>
    <property type="match status" value="2"/>
</dbReference>
<keyword evidence="4 5" id="KW-0472">Membrane</keyword>
<feature type="transmembrane region" description="Helical" evidence="5">
    <location>
        <begin position="80"/>
        <end position="102"/>
    </location>
</feature>
<evidence type="ECO:0000256" key="2">
    <source>
        <dbReference type="ARBA" id="ARBA00022692"/>
    </source>
</evidence>
<accession>A3MTY7</accession>
<feature type="transmembrane region" description="Helical" evidence="5">
    <location>
        <begin position="327"/>
        <end position="347"/>
    </location>
</feature>
<dbReference type="KEGG" id="pcl:Pcal_0678"/>
<feature type="transmembrane region" description="Helical" evidence="5">
    <location>
        <begin position="55"/>
        <end position="73"/>
    </location>
</feature>
<dbReference type="SUPFAM" id="SSF161098">
    <property type="entry name" value="MetI-like"/>
    <property type="match status" value="2"/>
</dbReference>
<keyword evidence="5" id="KW-0813">Transport</keyword>
<feature type="transmembrane region" description="Helical" evidence="5">
    <location>
        <begin position="224"/>
        <end position="245"/>
    </location>
</feature>
<feature type="transmembrane region" description="Helical" evidence="5">
    <location>
        <begin position="298"/>
        <end position="321"/>
    </location>
</feature>
<feature type="domain" description="ABC transmembrane type-1" evidence="6">
    <location>
        <begin position="11"/>
        <end position="201"/>
    </location>
</feature>
<feature type="transmembrane region" description="Helical" evidence="5">
    <location>
        <begin position="420"/>
        <end position="442"/>
    </location>
</feature>
<dbReference type="AlphaFoldDB" id="A3MTY7"/>
<feature type="transmembrane region" description="Helical" evidence="5">
    <location>
        <begin position="265"/>
        <end position="291"/>
    </location>
</feature>
<reference evidence="7" key="1">
    <citation type="submission" date="2007-02" db="EMBL/GenBank/DDBJ databases">
        <title>Complete sequence of Pyrobaculum calidifontis JCM 11548.</title>
        <authorList>
            <consortium name="US DOE Joint Genome Institute"/>
            <person name="Copeland A."/>
            <person name="Lucas S."/>
            <person name="Lapidus A."/>
            <person name="Barry K."/>
            <person name="Glavina del Rio T."/>
            <person name="Dalin E."/>
            <person name="Tice H."/>
            <person name="Pitluck S."/>
            <person name="Chain P."/>
            <person name="Malfatti S."/>
            <person name="Shin M."/>
            <person name="Vergez L."/>
            <person name="Schmutz J."/>
            <person name="Larimer F."/>
            <person name="Land M."/>
            <person name="Hauser L."/>
            <person name="Kyrpides N."/>
            <person name="Mikhailova N."/>
            <person name="Cozen A.E."/>
            <person name="Fitz-Gibbon S.T."/>
            <person name="House C.H."/>
            <person name="Saltikov C."/>
            <person name="Lowe T.M."/>
            <person name="Richardson P."/>
        </authorList>
    </citation>
    <scope>NUCLEOTIDE SEQUENCE [LARGE SCALE GENOMIC DNA]</scope>
    <source>
        <strain evidence="7">JCM 11548</strain>
    </source>
</reference>
<feature type="transmembrane region" description="Helical" evidence="5">
    <location>
        <begin position="183"/>
        <end position="203"/>
    </location>
</feature>
<dbReference type="InterPro" id="IPR000515">
    <property type="entry name" value="MetI-like"/>
</dbReference>
<dbReference type="HOGENOM" id="CLU_036171_2_0_2"/>
<dbReference type="Proteomes" id="UP000001431">
    <property type="component" value="Chromosome"/>
</dbReference>
<feature type="transmembrane region" description="Helical" evidence="5">
    <location>
        <begin position="367"/>
        <end position="391"/>
    </location>
</feature>
<dbReference type="GO" id="GO:0055085">
    <property type="term" value="P:transmembrane transport"/>
    <property type="evidence" value="ECO:0007669"/>
    <property type="project" value="InterPro"/>
</dbReference>
<proteinExistence type="inferred from homology"/>
<comment type="similarity">
    <text evidence="5">Belongs to the binding-protein-dependent transport system permease family.</text>
</comment>
<organism evidence="7 8">
    <name type="scientific">Pyrobaculum calidifontis (strain DSM 21063 / JCM 11548 / VA1)</name>
    <dbReference type="NCBI Taxonomy" id="410359"/>
    <lineage>
        <taxon>Archaea</taxon>
        <taxon>Thermoproteota</taxon>
        <taxon>Thermoprotei</taxon>
        <taxon>Thermoproteales</taxon>
        <taxon>Thermoproteaceae</taxon>
        <taxon>Pyrobaculum</taxon>
    </lineage>
</organism>
<sequence length="453" mass="49282">MESLVVSFLALLATYARMALGLVVSIAVAYALGYAMAKSRRAEAVLLPFLDVMQSVPILGFFPVALFVFVSFFPRIGAELAAVFLIFTSMAWNIIFGVYQALKTLPREYLEMARLYLNERLEIAHVVIPFTLRSLYYNAAISWANAFFFITASEVITLGTEIHLFGIGSLVVKAFEDGDLATAYVGIAVALLGNVALYALVWRRVLTRLPQLPFVDLWRVWMKYGAYVVYAAILLLAYLFAEYVATAPLSAGGFAAAVAESTYLSLFSLARVLAVILISAAVGLATTALVVEKPSREVAVFPAVAVLSSIPPVFLYPLLAAFIKGEILVLVLLLPAAALYTVINTLAAWRDVPRDLAKAYQISGWLYLWHILIPAALPYIATGLLTTWGGAWNGLVVAEPFADVSGLGSYMAHAAGRGDVNALFASVAVMTAIVVATNRLLWRRLYRLASQWA</sequence>
<protein>
    <submittedName>
        <fullName evidence="7">Binding-protein-dependent transport systems inner membrane component</fullName>
    </submittedName>
</protein>
<evidence type="ECO:0000259" key="6">
    <source>
        <dbReference type="PROSITE" id="PS50928"/>
    </source>
</evidence>
<dbReference type="GO" id="GO:0005886">
    <property type="term" value="C:plasma membrane"/>
    <property type="evidence" value="ECO:0007669"/>
    <property type="project" value="UniProtKB-SubCell"/>
</dbReference>
<feature type="domain" description="ABC transmembrane type-1" evidence="6">
    <location>
        <begin position="265"/>
        <end position="441"/>
    </location>
</feature>
<dbReference type="eggNOG" id="arCOG00174">
    <property type="taxonomic scope" value="Archaea"/>
</dbReference>
<evidence type="ECO:0000313" key="8">
    <source>
        <dbReference type="Proteomes" id="UP000001431"/>
    </source>
</evidence>
<comment type="subcellular location">
    <subcellularLocation>
        <location evidence="5">Cell membrane</location>
        <topology evidence="5">Multi-pass membrane protein</topology>
    </subcellularLocation>
    <subcellularLocation>
        <location evidence="1">Membrane</location>
        <topology evidence="1">Multi-pass membrane protein</topology>
    </subcellularLocation>
</comment>
<feature type="transmembrane region" description="Helical" evidence="5">
    <location>
        <begin position="146"/>
        <end position="171"/>
    </location>
</feature>
<dbReference type="InterPro" id="IPR035906">
    <property type="entry name" value="MetI-like_sf"/>
</dbReference>
<evidence type="ECO:0000256" key="5">
    <source>
        <dbReference type="RuleBase" id="RU363032"/>
    </source>
</evidence>
<dbReference type="GeneID" id="4910261"/>
<dbReference type="EMBL" id="CP000561">
    <property type="protein sequence ID" value="ABO08104.1"/>
    <property type="molecule type" value="Genomic_DNA"/>
</dbReference>
<dbReference type="PANTHER" id="PTHR42744:SF1">
    <property type="entry name" value="BINDING-PROTEIN-DEPENDENT TRANSPORT SYSTEMS INNER MEMBRANE COMPONENT"/>
    <property type="match status" value="1"/>
</dbReference>
<name>A3MTY7_PYRCJ</name>
<dbReference type="Gene3D" id="1.10.3720.10">
    <property type="entry name" value="MetI-like"/>
    <property type="match status" value="2"/>
</dbReference>